<sequence>MTTTVALNRPRVSPLWWMFTRGSLLAGAGIIAIAGFILATYVGHFAWVNWVSPRVEFLGVQAIQFAGKDIIAEPVQVAAVNPAMDNNTRLRNLDVELEQQIRRKP</sequence>
<dbReference type="EMBL" id="LR796368">
    <property type="protein sequence ID" value="CAB4139847.1"/>
    <property type="molecule type" value="Genomic_DNA"/>
</dbReference>
<gene>
    <name evidence="2" type="ORF">UFOVP354_55</name>
</gene>
<reference evidence="2" key="1">
    <citation type="submission" date="2020-04" db="EMBL/GenBank/DDBJ databases">
        <authorList>
            <person name="Chiriac C."/>
            <person name="Salcher M."/>
            <person name="Ghai R."/>
            <person name="Kavagutti S V."/>
        </authorList>
    </citation>
    <scope>NUCLEOTIDE SEQUENCE</scope>
</reference>
<keyword evidence="1" id="KW-0472">Membrane</keyword>
<feature type="transmembrane region" description="Helical" evidence="1">
    <location>
        <begin position="24"/>
        <end position="48"/>
    </location>
</feature>
<evidence type="ECO:0000313" key="2">
    <source>
        <dbReference type="EMBL" id="CAB4139847.1"/>
    </source>
</evidence>
<evidence type="ECO:0000256" key="1">
    <source>
        <dbReference type="SAM" id="Phobius"/>
    </source>
</evidence>
<organism evidence="2">
    <name type="scientific">uncultured Caudovirales phage</name>
    <dbReference type="NCBI Taxonomy" id="2100421"/>
    <lineage>
        <taxon>Viruses</taxon>
        <taxon>Duplodnaviria</taxon>
        <taxon>Heunggongvirae</taxon>
        <taxon>Uroviricota</taxon>
        <taxon>Caudoviricetes</taxon>
        <taxon>Peduoviridae</taxon>
        <taxon>Maltschvirus</taxon>
        <taxon>Maltschvirus maltsch</taxon>
    </lineage>
</organism>
<protein>
    <submittedName>
        <fullName evidence="2">Uncharacterized protein</fullName>
    </submittedName>
</protein>
<keyword evidence="1" id="KW-0812">Transmembrane</keyword>
<keyword evidence="1" id="KW-1133">Transmembrane helix</keyword>
<proteinExistence type="predicted"/>
<accession>A0A6J5M391</accession>
<name>A0A6J5M391_9CAUD</name>